<gene>
    <name evidence="2" type="ORF">Azoinq_06490</name>
</gene>
<name>A0A975SPP4_9RHOO</name>
<dbReference type="AlphaFoldDB" id="A0A975SPP4"/>
<protein>
    <submittedName>
        <fullName evidence="2">Uncharacterized protein</fullName>
    </submittedName>
</protein>
<proteinExistence type="predicted"/>
<dbReference type="RefSeq" id="WP_216130784.1">
    <property type="nucleotide sequence ID" value="NZ_CP064782.1"/>
</dbReference>
<organism evidence="2 3">
    <name type="scientific">Azospira inquinata</name>
    <dbReference type="NCBI Taxonomy" id="2785627"/>
    <lineage>
        <taxon>Bacteria</taxon>
        <taxon>Pseudomonadati</taxon>
        <taxon>Pseudomonadota</taxon>
        <taxon>Betaproteobacteria</taxon>
        <taxon>Rhodocyclales</taxon>
        <taxon>Rhodocyclaceae</taxon>
        <taxon>Azospira</taxon>
    </lineage>
</organism>
<evidence type="ECO:0000313" key="3">
    <source>
        <dbReference type="Proteomes" id="UP000683428"/>
    </source>
</evidence>
<keyword evidence="3" id="KW-1185">Reference proteome</keyword>
<dbReference type="Proteomes" id="UP000683428">
    <property type="component" value="Chromosome"/>
</dbReference>
<keyword evidence="1" id="KW-1133">Transmembrane helix</keyword>
<keyword evidence="1" id="KW-0472">Membrane</keyword>
<reference evidence="2" key="1">
    <citation type="submission" date="2020-11" db="EMBL/GenBank/DDBJ databases">
        <title>Azospira inquinata sp. nov.</title>
        <authorList>
            <person name="Moe W.M."/>
            <person name="Mikes M.C."/>
        </authorList>
    </citation>
    <scope>NUCLEOTIDE SEQUENCE</scope>
    <source>
        <strain evidence="2">Azo-3</strain>
    </source>
</reference>
<accession>A0A975SPP4</accession>
<dbReference type="KEGG" id="aiq:Azoinq_06490"/>
<sequence>MAPGHPSSHPGAHSGSGPRHWWQWLIAAQRREAKRILTEMLQMRGLMPLLMKPRNGASWTPEERRQLLGQLRRLSRLSPYLLLLILPGSILILPFYAWWLDRRRQRRVTPLEP</sequence>
<evidence type="ECO:0000256" key="1">
    <source>
        <dbReference type="SAM" id="Phobius"/>
    </source>
</evidence>
<keyword evidence="1" id="KW-0812">Transmembrane</keyword>
<dbReference type="EMBL" id="CP064782">
    <property type="protein sequence ID" value="QWT50230.1"/>
    <property type="molecule type" value="Genomic_DNA"/>
</dbReference>
<feature type="transmembrane region" description="Helical" evidence="1">
    <location>
        <begin position="80"/>
        <end position="99"/>
    </location>
</feature>
<evidence type="ECO:0000313" key="2">
    <source>
        <dbReference type="EMBL" id="QWT50230.1"/>
    </source>
</evidence>